<dbReference type="RefSeq" id="WP_194183278.1">
    <property type="nucleotide sequence ID" value="NZ_JADGIK010000006.1"/>
</dbReference>
<dbReference type="EMBL" id="JADGIK010000006">
    <property type="protein sequence ID" value="MBF0597732.1"/>
    <property type="molecule type" value="Genomic_DNA"/>
</dbReference>
<comment type="caution">
    <text evidence="1">The sequence shown here is derived from an EMBL/GenBank/DDBJ whole genome shotgun (WGS) entry which is preliminary data.</text>
</comment>
<proteinExistence type="predicted"/>
<organism evidence="1 2">
    <name type="scientific">Faecalibacter rhinopitheci</name>
    <dbReference type="NCBI Taxonomy" id="2779678"/>
    <lineage>
        <taxon>Bacteria</taxon>
        <taxon>Pseudomonadati</taxon>
        <taxon>Bacteroidota</taxon>
        <taxon>Flavobacteriia</taxon>
        <taxon>Flavobacteriales</taxon>
        <taxon>Weeksellaceae</taxon>
        <taxon>Faecalibacter</taxon>
    </lineage>
</organism>
<reference evidence="1" key="1">
    <citation type="submission" date="2020-10" db="EMBL/GenBank/DDBJ databases">
        <authorList>
            <person name="Lu T."/>
            <person name="Wang Q."/>
            <person name="Han X."/>
        </authorList>
    </citation>
    <scope>NUCLEOTIDE SEQUENCE</scope>
    <source>
        <strain evidence="1">WQ 117</strain>
    </source>
</reference>
<keyword evidence="2" id="KW-1185">Reference proteome</keyword>
<protein>
    <recommendedName>
        <fullName evidence="3">Lipoprotein</fullName>
    </recommendedName>
</protein>
<dbReference type="AlphaFoldDB" id="A0A8J7FTY2"/>
<evidence type="ECO:0008006" key="3">
    <source>
        <dbReference type="Google" id="ProtNLM"/>
    </source>
</evidence>
<accession>A0A8J7FTY2</accession>
<sequence length="178" mass="20824">MKHLIFSFFIIALLGCSQDKSKNHNKSNSFFNSLQLGERNEKLRFYITASFDECGEWGGHDEILEFFGKDNHVYLNYKKSEVDCNKIGKFYGEPEFHQWIRNDTIQLIDNHKKAINTYLKTLIDSKLSEGFIGHSGRTFSALKTDSTFNIEVFNEDDDKINTRNFNQLLQSFKLDTVW</sequence>
<gene>
    <name evidence="1" type="ORF">IM532_09775</name>
</gene>
<name>A0A8J7FTY2_9FLAO</name>
<dbReference type="Proteomes" id="UP000608754">
    <property type="component" value="Unassembled WGS sequence"/>
</dbReference>
<evidence type="ECO:0000313" key="1">
    <source>
        <dbReference type="EMBL" id="MBF0597732.1"/>
    </source>
</evidence>
<dbReference type="PROSITE" id="PS51257">
    <property type="entry name" value="PROKAR_LIPOPROTEIN"/>
    <property type="match status" value="1"/>
</dbReference>
<evidence type="ECO:0000313" key="2">
    <source>
        <dbReference type="Proteomes" id="UP000608754"/>
    </source>
</evidence>